<evidence type="ECO:0000313" key="2">
    <source>
        <dbReference type="Proteomes" id="UP000789901"/>
    </source>
</evidence>
<proteinExistence type="predicted"/>
<organism evidence="1 2">
    <name type="scientific">Gigaspora margarita</name>
    <dbReference type="NCBI Taxonomy" id="4874"/>
    <lineage>
        <taxon>Eukaryota</taxon>
        <taxon>Fungi</taxon>
        <taxon>Fungi incertae sedis</taxon>
        <taxon>Mucoromycota</taxon>
        <taxon>Glomeromycotina</taxon>
        <taxon>Glomeromycetes</taxon>
        <taxon>Diversisporales</taxon>
        <taxon>Gigasporaceae</taxon>
        <taxon>Gigaspora</taxon>
    </lineage>
</organism>
<dbReference type="EMBL" id="CAJVQB010029612">
    <property type="protein sequence ID" value="CAG8814323.1"/>
    <property type="molecule type" value="Genomic_DNA"/>
</dbReference>
<comment type="caution">
    <text evidence="1">The sequence shown here is derived from an EMBL/GenBank/DDBJ whole genome shotgun (WGS) entry which is preliminary data.</text>
</comment>
<evidence type="ECO:0000313" key="1">
    <source>
        <dbReference type="EMBL" id="CAG8814323.1"/>
    </source>
</evidence>
<accession>A0ABN7W337</accession>
<reference evidence="1 2" key="1">
    <citation type="submission" date="2021-06" db="EMBL/GenBank/DDBJ databases">
        <authorList>
            <person name="Kallberg Y."/>
            <person name="Tangrot J."/>
            <person name="Rosling A."/>
        </authorList>
    </citation>
    <scope>NUCLEOTIDE SEQUENCE [LARGE SCALE GENOMIC DNA]</scope>
    <source>
        <strain evidence="1 2">120-4 pot B 10/14</strain>
    </source>
</reference>
<dbReference type="Proteomes" id="UP000789901">
    <property type="component" value="Unassembled WGS sequence"/>
</dbReference>
<feature type="non-terminal residue" evidence="1">
    <location>
        <position position="1"/>
    </location>
</feature>
<keyword evidence="2" id="KW-1185">Reference proteome</keyword>
<name>A0ABN7W337_GIGMA</name>
<sequence length="98" mass="11374">FTGYKSTSGKRAYGVYTLRDVNQYWASMCFLRLRRVESAPENVLLKWIEHLMETPCERIMEALGEHIMEAIGKHVWKHQMNMYEGTGQTCMKAPGECV</sequence>
<gene>
    <name evidence="1" type="ORF">GMARGA_LOCUS26019</name>
</gene>
<protein>
    <submittedName>
        <fullName evidence="1">26481_t:CDS:1</fullName>
    </submittedName>
</protein>